<comment type="caution">
    <text evidence="2">The sequence shown here is derived from an EMBL/GenBank/DDBJ whole genome shotgun (WGS) entry which is preliminary data.</text>
</comment>
<feature type="transmembrane region" description="Helical" evidence="1">
    <location>
        <begin position="71"/>
        <end position="89"/>
    </location>
</feature>
<protein>
    <submittedName>
        <fullName evidence="2">Uncharacterized protein</fullName>
    </submittedName>
</protein>
<evidence type="ECO:0000313" key="2">
    <source>
        <dbReference type="EMBL" id="MBC1373815.1"/>
    </source>
</evidence>
<dbReference type="Proteomes" id="UP000591929">
    <property type="component" value="Unassembled WGS sequence"/>
</dbReference>
<keyword evidence="1" id="KW-0472">Membrane</keyword>
<sequence>MLKKIWEMTAVRAVLVLIFTIILIYGSSTFYLWNGGMFWFVILTYGVYLLFFIVPYIGVFTVSKKVNPRKTIVFLMLLVSLHTVLVAGYTDLYIYTDEGGVSKVAADPFLRFSSILSGVLLLVFYSLRLFEGRHVK</sequence>
<gene>
    <name evidence="2" type="ORF">HB847_15795</name>
</gene>
<feature type="transmembrane region" description="Helical" evidence="1">
    <location>
        <begin position="38"/>
        <end position="59"/>
    </location>
</feature>
<dbReference type="AlphaFoldDB" id="A0A841YA73"/>
<keyword evidence="1" id="KW-1133">Transmembrane helix</keyword>
<feature type="transmembrane region" description="Helical" evidence="1">
    <location>
        <begin position="109"/>
        <end position="130"/>
    </location>
</feature>
<name>A0A841YA73_9LIST</name>
<evidence type="ECO:0000256" key="1">
    <source>
        <dbReference type="SAM" id="Phobius"/>
    </source>
</evidence>
<dbReference type="EMBL" id="JAARPL010000018">
    <property type="protein sequence ID" value="MBC1373815.1"/>
    <property type="molecule type" value="Genomic_DNA"/>
</dbReference>
<reference evidence="2 3" key="1">
    <citation type="submission" date="2020-03" db="EMBL/GenBank/DDBJ databases">
        <title>Soil Listeria distribution.</title>
        <authorList>
            <person name="Liao J."/>
            <person name="Wiedmann M."/>
        </authorList>
    </citation>
    <scope>NUCLEOTIDE SEQUENCE [LARGE SCALE GENOMIC DNA]</scope>
    <source>
        <strain evidence="2 3">FSL L7-1681</strain>
    </source>
</reference>
<keyword evidence="1" id="KW-0812">Transmembrane</keyword>
<organism evidence="2 3">
    <name type="scientific">Listeria booriae</name>
    <dbReference type="NCBI Taxonomy" id="1552123"/>
    <lineage>
        <taxon>Bacteria</taxon>
        <taxon>Bacillati</taxon>
        <taxon>Bacillota</taxon>
        <taxon>Bacilli</taxon>
        <taxon>Bacillales</taxon>
        <taxon>Listeriaceae</taxon>
        <taxon>Listeria</taxon>
    </lineage>
</organism>
<evidence type="ECO:0000313" key="3">
    <source>
        <dbReference type="Proteomes" id="UP000591929"/>
    </source>
</evidence>
<proteinExistence type="predicted"/>
<dbReference type="RefSeq" id="WP_185378224.1">
    <property type="nucleotide sequence ID" value="NZ_JAARPL010000018.1"/>
</dbReference>
<feature type="transmembrane region" description="Helical" evidence="1">
    <location>
        <begin position="12"/>
        <end position="32"/>
    </location>
</feature>
<accession>A0A841YA73</accession>